<dbReference type="KEGG" id="spun:BFF78_41720"/>
<accession>A0A1D7YM91</accession>
<evidence type="ECO:0000313" key="1">
    <source>
        <dbReference type="EMBL" id="AOR36708.1"/>
    </source>
</evidence>
<proteinExistence type="predicted"/>
<dbReference type="EMBL" id="CP017248">
    <property type="protein sequence ID" value="AOR36708.1"/>
    <property type="molecule type" value="Genomic_DNA"/>
</dbReference>
<reference evidence="2" key="1">
    <citation type="submission" date="2016-09" db="EMBL/GenBank/DDBJ databases">
        <title>Streptomyces puniciscabiei strain:TW1S1 Genome sequencing and assembly.</title>
        <authorList>
            <person name="Kim M.-K."/>
            <person name="Kim S.B."/>
        </authorList>
    </citation>
    <scope>NUCLEOTIDE SEQUENCE [LARGE SCALE GENOMIC DNA]</scope>
    <source>
        <strain evidence="2">TW1S1</strain>
    </source>
</reference>
<protein>
    <submittedName>
        <fullName evidence="1">Uncharacterized protein</fullName>
    </submittedName>
</protein>
<dbReference type="Proteomes" id="UP000094960">
    <property type="component" value="Chromosome"/>
</dbReference>
<evidence type="ECO:0000313" key="2">
    <source>
        <dbReference type="Proteomes" id="UP000094960"/>
    </source>
</evidence>
<organism evidence="1 2">
    <name type="scientific">Streptomyces fodineus</name>
    <dbReference type="NCBI Taxonomy" id="1904616"/>
    <lineage>
        <taxon>Bacteria</taxon>
        <taxon>Bacillati</taxon>
        <taxon>Actinomycetota</taxon>
        <taxon>Actinomycetes</taxon>
        <taxon>Kitasatosporales</taxon>
        <taxon>Streptomycetaceae</taxon>
        <taxon>Streptomyces</taxon>
    </lineage>
</organism>
<dbReference type="AlphaFoldDB" id="A0A1D7YM91"/>
<keyword evidence="2" id="KW-1185">Reference proteome</keyword>
<name>A0A1D7YM91_9ACTN</name>
<gene>
    <name evidence="1" type="ORF">BFF78_41720</name>
</gene>
<sequence length="65" mass="6985">MLRLDALSKPSLLLRYHLPEDKGSGPILEGSPLGLDVLTTEPAHDLAPCQAPFVQDVGVRLVRPA</sequence>